<organism evidence="4 5">
    <name type="scientific">Septoria linicola</name>
    <dbReference type="NCBI Taxonomy" id="215465"/>
    <lineage>
        <taxon>Eukaryota</taxon>
        <taxon>Fungi</taxon>
        <taxon>Dikarya</taxon>
        <taxon>Ascomycota</taxon>
        <taxon>Pezizomycotina</taxon>
        <taxon>Dothideomycetes</taxon>
        <taxon>Dothideomycetidae</taxon>
        <taxon>Mycosphaerellales</taxon>
        <taxon>Mycosphaerellaceae</taxon>
        <taxon>Septoria</taxon>
    </lineage>
</organism>
<sequence length="380" mass="41750">MAKVLLTGSTGNLGTYILDRLIKSQQVEQIWCLNRSDDVSTRQKKLLGAKGLSIEIPAYVSFFQSNTAAHDLGLTTEDCADIASNVTHIIHAAWPVDWNKSFSSFKESIRGVRNLIDLASAAANAPLLFYISSVAAAGNWGAVPGARDTVPEQEIEDWKVARMGYGQSKLVSERLLAEATRSSGATTAVCRVGQVAGPVENGTNGVWPKQEWLPSMITSSKFLGCLPKTLGPANVLDWVPVDELSTIIVELLLNSQPAGSLRFHHVTNPNTAQWQTLLPTVQQALQDSKESHELDLVDLPDWVERLERSAGADMSSLDQNPAVKLLPFFQNLKDKALHLPKAKAVRLETKHSSTRSQTLAQMEPVSAQWMSLWMQQWQLC</sequence>
<evidence type="ECO:0000259" key="3">
    <source>
        <dbReference type="Pfam" id="PF07993"/>
    </source>
</evidence>
<dbReference type="PANTHER" id="PTHR43439">
    <property type="entry name" value="PHENYLACETATE-COENZYME A LIGASE"/>
    <property type="match status" value="1"/>
</dbReference>
<dbReference type="Pfam" id="PF07993">
    <property type="entry name" value="NAD_binding_4"/>
    <property type="match status" value="1"/>
</dbReference>
<accession>A0A9Q9ENP4</accession>
<protein>
    <submittedName>
        <fullName evidence="4">Fatty acyl-coenzyme A reductase, NAD-binding domain, NAD(P)-binding domain superfamily</fullName>
    </submittedName>
</protein>
<dbReference type="AlphaFoldDB" id="A0A9Q9ENP4"/>
<keyword evidence="1" id="KW-0596">Phosphopantetheine</keyword>
<dbReference type="InterPro" id="IPR036291">
    <property type="entry name" value="NAD(P)-bd_dom_sf"/>
</dbReference>
<reference evidence="4" key="1">
    <citation type="submission" date="2022-06" db="EMBL/GenBank/DDBJ databases">
        <title>Complete genome sequences of two strains of the flax pathogen Septoria linicola.</title>
        <authorList>
            <person name="Lapalu N."/>
            <person name="Simon A."/>
            <person name="Demenou B."/>
            <person name="Paumier D."/>
            <person name="Guillot M.-P."/>
            <person name="Gout L."/>
            <person name="Valade R."/>
        </authorList>
    </citation>
    <scope>NUCLEOTIDE SEQUENCE</scope>
    <source>
        <strain evidence="4">SE15195</strain>
    </source>
</reference>
<dbReference type="InterPro" id="IPR013120">
    <property type="entry name" value="FAR_NAD-bd"/>
</dbReference>
<dbReference type="EMBL" id="CP099426">
    <property type="protein sequence ID" value="USW56819.1"/>
    <property type="molecule type" value="Genomic_DNA"/>
</dbReference>
<dbReference type="SUPFAM" id="SSF51735">
    <property type="entry name" value="NAD(P)-binding Rossmann-fold domains"/>
    <property type="match status" value="1"/>
</dbReference>
<keyword evidence="2" id="KW-0597">Phosphoprotein</keyword>
<dbReference type="Proteomes" id="UP001056384">
    <property type="component" value="Chromosome 9"/>
</dbReference>
<evidence type="ECO:0000256" key="1">
    <source>
        <dbReference type="ARBA" id="ARBA00022450"/>
    </source>
</evidence>
<dbReference type="InterPro" id="IPR051414">
    <property type="entry name" value="Adenylate-forming_Reductase"/>
</dbReference>
<evidence type="ECO:0000256" key="2">
    <source>
        <dbReference type="ARBA" id="ARBA00022553"/>
    </source>
</evidence>
<proteinExistence type="predicted"/>
<gene>
    <name evidence="4" type="ORF">Slin15195_G101380</name>
</gene>
<name>A0A9Q9ENP4_9PEZI</name>
<keyword evidence="5" id="KW-1185">Reference proteome</keyword>
<dbReference type="Gene3D" id="3.40.50.720">
    <property type="entry name" value="NAD(P)-binding Rossmann-like Domain"/>
    <property type="match status" value="1"/>
</dbReference>
<dbReference type="PANTHER" id="PTHR43439:SF2">
    <property type="entry name" value="ENZYME, PUTATIVE (JCVI)-RELATED"/>
    <property type="match status" value="1"/>
</dbReference>
<feature type="domain" description="Thioester reductase (TE)" evidence="3">
    <location>
        <begin position="6"/>
        <end position="246"/>
    </location>
</feature>
<evidence type="ECO:0000313" key="4">
    <source>
        <dbReference type="EMBL" id="USW56819.1"/>
    </source>
</evidence>
<dbReference type="OrthoDB" id="429813at2759"/>
<evidence type="ECO:0000313" key="5">
    <source>
        <dbReference type="Proteomes" id="UP001056384"/>
    </source>
</evidence>